<keyword evidence="1" id="KW-0472">Membrane</keyword>
<dbReference type="RefSeq" id="WP_054735487.1">
    <property type="nucleotide sequence ID" value="NZ_AYZM01000067.1"/>
</dbReference>
<accession>A0A0R2FAW0</accession>
<evidence type="ECO:0000259" key="2">
    <source>
        <dbReference type="Pfam" id="PF13240"/>
    </source>
</evidence>
<proteinExistence type="predicted"/>
<dbReference type="OrthoDB" id="2330119at2"/>
<organism evidence="3 4">
    <name type="scientific">Secundilactobacillus similis DSM 23365 = JCM 2765</name>
    <dbReference type="NCBI Taxonomy" id="1423804"/>
    <lineage>
        <taxon>Bacteria</taxon>
        <taxon>Bacillati</taxon>
        <taxon>Bacillota</taxon>
        <taxon>Bacilli</taxon>
        <taxon>Lactobacillales</taxon>
        <taxon>Lactobacillaceae</taxon>
        <taxon>Secundilactobacillus</taxon>
    </lineage>
</organism>
<dbReference type="Pfam" id="PF13240">
    <property type="entry name" value="Zn_Ribbon_1"/>
    <property type="match status" value="1"/>
</dbReference>
<sequence length="175" mass="20090">MKFCINCGQQLEDGTLFCPACGTKVIDVKDEPKEAPEPMSPAMARPVAYQPKKVEKPVTVEEPQQQLGFWGSVVYASNNIGFWKNKVAESRKSVFWWAFLWFSLWIILVDVILSLMSVTYLVPLDLIDVALTSACMRRLRYLGYNWKLGWLLLVPIVNIYPYILMLLNTPRKKAK</sequence>
<keyword evidence="4" id="KW-1185">Reference proteome</keyword>
<dbReference type="Proteomes" id="UP000051442">
    <property type="component" value="Unassembled WGS sequence"/>
</dbReference>
<dbReference type="EMBL" id="AYZM01000067">
    <property type="protein sequence ID" value="KRN25513.1"/>
    <property type="molecule type" value="Genomic_DNA"/>
</dbReference>
<feature type="transmembrane region" description="Helical" evidence="1">
    <location>
        <begin position="94"/>
        <end position="122"/>
    </location>
</feature>
<feature type="transmembrane region" description="Helical" evidence="1">
    <location>
        <begin position="148"/>
        <end position="167"/>
    </location>
</feature>
<dbReference type="InterPro" id="IPR026870">
    <property type="entry name" value="Zinc_ribbon_dom"/>
</dbReference>
<dbReference type="AlphaFoldDB" id="A0A0R2FAW0"/>
<reference evidence="3 4" key="1">
    <citation type="journal article" date="2015" name="Genome Announc.">
        <title>Expanding the biotechnology potential of lactobacilli through comparative genomics of 213 strains and associated genera.</title>
        <authorList>
            <person name="Sun Z."/>
            <person name="Harris H.M."/>
            <person name="McCann A."/>
            <person name="Guo C."/>
            <person name="Argimon S."/>
            <person name="Zhang W."/>
            <person name="Yang X."/>
            <person name="Jeffery I.B."/>
            <person name="Cooney J.C."/>
            <person name="Kagawa T.F."/>
            <person name="Liu W."/>
            <person name="Song Y."/>
            <person name="Salvetti E."/>
            <person name="Wrobel A."/>
            <person name="Rasinkangas P."/>
            <person name="Parkhill J."/>
            <person name="Rea M.C."/>
            <person name="O'Sullivan O."/>
            <person name="Ritari J."/>
            <person name="Douillard F.P."/>
            <person name="Paul Ross R."/>
            <person name="Yang R."/>
            <person name="Briner A.E."/>
            <person name="Felis G.E."/>
            <person name="de Vos W.M."/>
            <person name="Barrangou R."/>
            <person name="Klaenhammer T.R."/>
            <person name="Caufield P.W."/>
            <person name="Cui Y."/>
            <person name="Zhang H."/>
            <person name="O'Toole P.W."/>
        </authorList>
    </citation>
    <scope>NUCLEOTIDE SEQUENCE [LARGE SCALE GENOMIC DNA]</scope>
    <source>
        <strain evidence="3 4">DSM 23365</strain>
    </source>
</reference>
<evidence type="ECO:0000313" key="3">
    <source>
        <dbReference type="EMBL" id="KRN25513.1"/>
    </source>
</evidence>
<keyword evidence="1" id="KW-0812">Transmembrane</keyword>
<keyword evidence="1" id="KW-1133">Transmembrane helix</keyword>
<name>A0A0R2FAW0_9LACO</name>
<dbReference type="PATRIC" id="fig|1423804.4.peg.308"/>
<protein>
    <recommendedName>
        <fullName evidence="2">Zinc-ribbon domain-containing protein</fullName>
    </recommendedName>
</protein>
<dbReference type="STRING" id="1423804.FD14_GL000282"/>
<evidence type="ECO:0000256" key="1">
    <source>
        <dbReference type="SAM" id="Phobius"/>
    </source>
</evidence>
<gene>
    <name evidence="3" type="ORF">FD14_GL000282</name>
</gene>
<feature type="domain" description="Zinc-ribbon" evidence="2">
    <location>
        <begin position="3"/>
        <end position="25"/>
    </location>
</feature>
<comment type="caution">
    <text evidence="3">The sequence shown here is derived from an EMBL/GenBank/DDBJ whole genome shotgun (WGS) entry which is preliminary data.</text>
</comment>
<evidence type="ECO:0000313" key="4">
    <source>
        <dbReference type="Proteomes" id="UP000051442"/>
    </source>
</evidence>